<accession>A0AAV7JBU0</accession>
<sequence length="363" mass="42111">MLMERFKKRSMILQSEKLDLNAAVKILVSLPEFVAPLRPKFHEFEERGRLLLGINVYKEERCRERRRNPIHDYGIAKDPVLTLRINSDLVLYSKTDGNNGDIGTNQDFNSQAVSNDISGAIENIPLQPQETYSNLETYSQVTDSLSQHWQEIYLQAVQVSLQTGLTNFPMLERRKETRLSASLERHNQAPNTDIPDHVEEQVCTTTGISTVHQRRDFKVQFLFCHYLETTTKEKMTSSMSLITLIDCNYPERKFLFAQQMMLLLYLGIHSAFRAWVKTVNPVSKDNHCMLHRYALASTTLPSDLKLVLDDVATMVNFIKSNTLNTRVFHLLCQELYIDHQNLLFYTEVRWLSRGNMLSLEYIL</sequence>
<evidence type="ECO:0000313" key="1">
    <source>
        <dbReference type="EMBL" id="KAI6646182.1"/>
    </source>
</evidence>
<dbReference type="PANTHER" id="PTHR45913">
    <property type="entry name" value="EPM2A-INTERACTING PROTEIN 1"/>
    <property type="match status" value="1"/>
</dbReference>
<comment type="caution">
    <text evidence="1">The sequence shown here is derived from an EMBL/GenBank/DDBJ whole genome shotgun (WGS) entry which is preliminary data.</text>
</comment>
<keyword evidence="2" id="KW-1185">Reference proteome</keyword>
<dbReference type="Proteomes" id="UP001165289">
    <property type="component" value="Unassembled WGS sequence"/>
</dbReference>
<protein>
    <submittedName>
        <fullName evidence="1">Zinc finger protein</fullName>
    </submittedName>
</protein>
<reference evidence="1 2" key="1">
    <citation type="journal article" date="2023" name="BMC Biol.">
        <title>The compact genome of the sponge Oopsacas minuta (Hexactinellida) is lacking key metazoan core genes.</title>
        <authorList>
            <person name="Santini S."/>
            <person name="Schenkelaars Q."/>
            <person name="Jourda C."/>
            <person name="Duchesne M."/>
            <person name="Belahbib H."/>
            <person name="Rocher C."/>
            <person name="Selva M."/>
            <person name="Riesgo A."/>
            <person name="Vervoort M."/>
            <person name="Leys S.P."/>
            <person name="Kodjabachian L."/>
            <person name="Le Bivic A."/>
            <person name="Borchiellini C."/>
            <person name="Claverie J.M."/>
            <person name="Renard E."/>
        </authorList>
    </citation>
    <scope>NUCLEOTIDE SEQUENCE [LARGE SCALE GENOMIC DNA]</scope>
    <source>
        <strain evidence="1">SPO-2</strain>
    </source>
</reference>
<evidence type="ECO:0000313" key="2">
    <source>
        <dbReference type="Proteomes" id="UP001165289"/>
    </source>
</evidence>
<proteinExistence type="predicted"/>
<gene>
    <name evidence="1" type="ORF">LOD99_9389</name>
</gene>
<dbReference type="EMBL" id="JAKMXF010000360">
    <property type="protein sequence ID" value="KAI6646182.1"/>
    <property type="molecule type" value="Genomic_DNA"/>
</dbReference>
<dbReference type="PANTHER" id="PTHR45913:SF19">
    <property type="entry name" value="LOW QUALITY PROTEIN: ZINC FINGER BED DOMAIN-CONTAINING PROTEIN 5-LIKE"/>
    <property type="match status" value="1"/>
</dbReference>
<organism evidence="1 2">
    <name type="scientific">Oopsacas minuta</name>
    <dbReference type="NCBI Taxonomy" id="111878"/>
    <lineage>
        <taxon>Eukaryota</taxon>
        <taxon>Metazoa</taxon>
        <taxon>Porifera</taxon>
        <taxon>Hexactinellida</taxon>
        <taxon>Hexasterophora</taxon>
        <taxon>Lyssacinosida</taxon>
        <taxon>Leucopsacidae</taxon>
        <taxon>Oopsacas</taxon>
    </lineage>
</organism>
<name>A0AAV7JBU0_9METZ</name>
<dbReference type="AlphaFoldDB" id="A0AAV7JBU0"/>